<protein>
    <submittedName>
        <fullName evidence="2">Uncharacterized protein</fullName>
    </submittedName>
</protein>
<dbReference type="Proteomes" id="UP000265520">
    <property type="component" value="Unassembled WGS sequence"/>
</dbReference>
<proteinExistence type="predicted"/>
<feature type="compositionally biased region" description="Basic residues" evidence="1">
    <location>
        <begin position="47"/>
        <end position="57"/>
    </location>
</feature>
<feature type="non-terminal residue" evidence="2">
    <location>
        <position position="1"/>
    </location>
</feature>
<feature type="non-terminal residue" evidence="2">
    <location>
        <position position="85"/>
    </location>
</feature>
<reference evidence="2 3" key="1">
    <citation type="journal article" date="2018" name="Front. Plant Sci.">
        <title>Red Clover (Trifolium pratense) and Zigzag Clover (T. medium) - A Picture of Genomic Similarities and Differences.</title>
        <authorList>
            <person name="Dluhosova J."/>
            <person name="Istvanek J."/>
            <person name="Nedelnik J."/>
            <person name="Repkova J."/>
        </authorList>
    </citation>
    <scope>NUCLEOTIDE SEQUENCE [LARGE SCALE GENOMIC DNA]</scope>
    <source>
        <strain evidence="3">cv. 10/8</strain>
        <tissue evidence="2">Leaf</tissue>
    </source>
</reference>
<evidence type="ECO:0000256" key="1">
    <source>
        <dbReference type="SAM" id="MobiDB-lite"/>
    </source>
</evidence>
<feature type="region of interest" description="Disordered" evidence="1">
    <location>
        <begin position="28"/>
        <end position="85"/>
    </location>
</feature>
<comment type="caution">
    <text evidence="2">The sequence shown here is derived from an EMBL/GenBank/DDBJ whole genome shotgun (WGS) entry which is preliminary data.</text>
</comment>
<dbReference type="EMBL" id="LXQA010662980">
    <property type="protein sequence ID" value="MCI64778.1"/>
    <property type="molecule type" value="Genomic_DNA"/>
</dbReference>
<organism evidence="2 3">
    <name type="scientific">Trifolium medium</name>
    <dbReference type="NCBI Taxonomy" id="97028"/>
    <lineage>
        <taxon>Eukaryota</taxon>
        <taxon>Viridiplantae</taxon>
        <taxon>Streptophyta</taxon>
        <taxon>Embryophyta</taxon>
        <taxon>Tracheophyta</taxon>
        <taxon>Spermatophyta</taxon>
        <taxon>Magnoliopsida</taxon>
        <taxon>eudicotyledons</taxon>
        <taxon>Gunneridae</taxon>
        <taxon>Pentapetalae</taxon>
        <taxon>rosids</taxon>
        <taxon>fabids</taxon>
        <taxon>Fabales</taxon>
        <taxon>Fabaceae</taxon>
        <taxon>Papilionoideae</taxon>
        <taxon>50 kb inversion clade</taxon>
        <taxon>NPAAA clade</taxon>
        <taxon>Hologalegina</taxon>
        <taxon>IRL clade</taxon>
        <taxon>Trifolieae</taxon>
        <taxon>Trifolium</taxon>
    </lineage>
</organism>
<accession>A0A392TV47</accession>
<dbReference type="AlphaFoldDB" id="A0A392TV47"/>
<sequence>SEKQKESTAEKEKVIVDEKEEAIVAEVGEKKKDKKRKSAGIKIDKGRSKRRHDKKSKKSDSSTESDEEILAQRLKQKTSEAYAKE</sequence>
<evidence type="ECO:0000313" key="2">
    <source>
        <dbReference type="EMBL" id="MCI64778.1"/>
    </source>
</evidence>
<name>A0A392TV47_9FABA</name>
<evidence type="ECO:0000313" key="3">
    <source>
        <dbReference type="Proteomes" id="UP000265520"/>
    </source>
</evidence>
<keyword evidence="3" id="KW-1185">Reference proteome</keyword>